<name>A0AAQ3NG66_VIGMU</name>
<protein>
    <recommendedName>
        <fullName evidence="4">Retrotransposon Copia-like N-terminal domain-containing protein</fullName>
    </recommendedName>
</protein>
<gene>
    <name evidence="2" type="ORF">V8G54_021726</name>
</gene>
<evidence type="ECO:0000256" key="1">
    <source>
        <dbReference type="SAM" id="MobiDB-lite"/>
    </source>
</evidence>
<dbReference type="AlphaFoldDB" id="A0AAQ3NG66"/>
<proteinExistence type="predicted"/>
<feature type="region of interest" description="Disordered" evidence="1">
    <location>
        <begin position="230"/>
        <end position="258"/>
    </location>
</feature>
<reference evidence="2 3" key="1">
    <citation type="journal article" date="2023" name="Life. Sci Alliance">
        <title>Evolutionary insights into 3D genome organization and epigenetic landscape of Vigna mungo.</title>
        <authorList>
            <person name="Junaid A."/>
            <person name="Singh B."/>
            <person name="Bhatia S."/>
        </authorList>
    </citation>
    <scope>NUCLEOTIDE SEQUENCE [LARGE SCALE GENOMIC DNA]</scope>
    <source>
        <strain evidence="2">Urdbean</strain>
    </source>
</reference>
<dbReference type="PANTHER" id="PTHR47481">
    <property type="match status" value="1"/>
</dbReference>
<organism evidence="2 3">
    <name type="scientific">Vigna mungo</name>
    <name type="common">Black gram</name>
    <name type="synonym">Phaseolus mungo</name>
    <dbReference type="NCBI Taxonomy" id="3915"/>
    <lineage>
        <taxon>Eukaryota</taxon>
        <taxon>Viridiplantae</taxon>
        <taxon>Streptophyta</taxon>
        <taxon>Embryophyta</taxon>
        <taxon>Tracheophyta</taxon>
        <taxon>Spermatophyta</taxon>
        <taxon>Magnoliopsida</taxon>
        <taxon>eudicotyledons</taxon>
        <taxon>Gunneridae</taxon>
        <taxon>Pentapetalae</taxon>
        <taxon>rosids</taxon>
        <taxon>fabids</taxon>
        <taxon>Fabales</taxon>
        <taxon>Fabaceae</taxon>
        <taxon>Papilionoideae</taxon>
        <taxon>50 kb inversion clade</taxon>
        <taxon>NPAAA clade</taxon>
        <taxon>indigoferoid/millettioid clade</taxon>
        <taxon>Phaseoleae</taxon>
        <taxon>Vigna</taxon>
    </lineage>
</organism>
<sequence length="258" mass="28398">MAAESNFTFPNPHEPTKPFSIVPLSGVVKLTQSNYLNWQLQIEAILDGLDLYKFLDGSHPAPAAFINNTDTPPVSQANPAYLSWKRQDHLIYGTLLTTLSDSVASIVTQTKTSAALWSTLKGTFARASRGHVKQLKDRLCSMVKGTLSVTEFMNNIKIVVDLLASIGHSVSVEDVTDHVLRGLDETFKPVIDGVNARDNPIAFDELHEKLLQHELHLKTTHQITLGPTTALTAQAKPNKPKPRPYTQSQWSSPPPNTS</sequence>
<dbReference type="Proteomes" id="UP001374535">
    <property type="component" value="Chromosome 6"/>
</dbReference>
<dbReference type="EMBL" id="CP144695">
    <property type="protein sequence ID" value="WVZ08380.1"/>
    <property type="molecule type" value="Genomic_DNA"/>
</dbReference>
<accession>A0AAQ3NG66</accession>
<keyword evidence="3" id="KW-1185">Reference proteome</keyword>
<evidence type="ECO:0000313" key="3">
    <source>
        <dbReference type="Proteomes" id="UP001374535"/>
    </source>
</evidence>
<evidence type="ECO:0008006" key="4">
    <source>
        <dbReference type="Google" id="ProtNLM"/>
    </source>
</evidence>
<dbReference type="PANTHER" id="PTHR47481:SF34">
    <property type="entry name" value="CCHC-TYPE DOMAIN-CONTAINING PROTEIN"/>
    <property type="match status" value="1"/>
</dbReference>
<evidence type="ECO:0000313" key="2">
    <source>
        <dbReference type="EMBL" id="WVZ08380.1"/>
    </source>
</evidence>
<dbReference type="Pfam" id="PF14223">
    <property type="entry name" value="Retrotran_gag_2"/>
    <property type="match status" value="1"/>
</dbReference>